<keyword evidence="5" id="KW-0808">Transferase</keyword>
<evidence type="ECO:0000256" key="3">
    <source>
        <dbReference type="ARBA" id="ARBA00022991"/>
    </source>
</evidence>
<dbReference type="GO" id="GO:0016301">
    <property type="term" value="F:kinase activity"/>
    <property type="evidence" value="ECO:0007669"/>
    <property type="project" value="UniProtKB-KW"/>
</dbReference>
<dbReference type="Proteomes" id="UP000180215">
    <property type="component" value="Unassembled WGS sequence"/>
</dbReference>
<sequence length="157" mass="17190">MTIAEFVRLFAEPLGVAVVLTDCDLERPGPTILYANPAFARMSGYAAAEVLGSSPRVLQGPGTNQQATRLVTRTLRGEGRFHGVLENYRKDGEAYLCEIDVRPICGADGRPVAFIAFEREVVRRRGRPSQGAAGRYRPVTEAGLHMVMRDGEPVLFV</sequence>
<dbReference type="InterPro" id="IPR000014">
    <property type="entry name" value="PAS"/>
</dbReference>
<evidence type="ECO:0000256" key="2">
    <source>
        <dbReference type="ARBA" id="ARBA00022643"/>
    </source>
</evidence>
<keyword evidence="2" id="KW-0288">FMN</keyword>
<dbReference type="AlphaFoldDB" id="A0A1S1P5X6"/>
<organism evidence="5 6">
    <name type="scientific">Methylorubrum extorquens</name>
    <name type="common">Methylobacterium dichloromethanicum</name>
    <name type="synonym">Methylobacterium extorquens</name>
    <dbReference type="NCBI Taxonomy" id="408"/>
    <lineage>
        <taxon>Bacteria</taxon>
        <taxon>Pseudomonadati</taxon>
        <taxon>Pseudomonadota</taxon>
        <taxon>Alphaproteobacteria</taxon>
        <taxon>Hyphomicrobiales</taxon>
        <taxon>Methylobacteriaceae</taxon>
        <taxon>Methylorubrum</taxon>
    </lineage>
</organism>
<dbReference type="CDD" id="cd00130">
    <property type="entry name" value="PAS"/>
    <property type="match status" value="1"/>
</dbReference>
<evidence type="ECO:0000256" key="1">
    <source>
        <dbReference type="ARBA" id="ARBA00022630"/>
    </source>
</evidence>
<evidence type="ECO:0000313" key="6">
    <source>
        <dbReference type="Proteomes" id="UP000180215"/>
    </source>
</evidence>
<reference evidence="5 6" key="1">
    <citation type="submission" date="2016-10" db="EMBL/GenBank/DDBJ databases">
        <title>Draft genome sequence of Methylobacterium extorquens CP3, a seed endophyte of Crotalaria pumila with plant growth-promoting and metal tolerance properties.</title>
        <authorList>
            <person name="Sanchez-Lopez A.S."/>
            <person name="Van Hamme J.D."/>
            <person name="Thijs S."/>
            <person name="Mcammond B.M."/>
            <person name="Stevens V."/>
            <person name="Gonzalez-Chavez M.D.C."/>
            <person name="Vangronsveld J."/>
        </authorList>
    </citation>
    <scope>NUCLEOTIDE SEQUENCE [LARGE SCALE GENOMIC DNA]</scope>
    <source>
        <strain evidence="5 6">CP3</strain>
    </source>
</reference>
<dbReference type="NCBIfam" id="TIGR00229">
    <property type="entry name" value="sensory_box"/>
    <property type="match status" value="1"/>
</dbReference>
<dbReference type="PANTHER" id="PTHR47429:SF8">
    <property type="entry name" value="PHOTOTROPIN-1-LIKE"/>
    <property type="match status" value="1"/>
</dbReference>
<evidence type="ECO:0000259" key="4">
    <source>
        <dbReference type="PROSITE" id="PS50112"/>
    </source>
</evidence>
<dbReference type="EMBL" id="MNAO01000112">
    <property type="protein sequence ID" value="OHV16577.1"/>
    <property type="molecule type" value="Genomic_DNA"/>
</dbReference>
<dbReference type="Gene3D" id="3.30.450.20">
    <property type="entry name" value="PAS domain"/>
    <property type="match status" value="1"/>
</dbReference>
<dbReference type="Pfam" id="PF13426">
    <property type="entry name" value="PAS_9"/>
    <property type="match status" value="1"/>
</dbReference>
<feature type="domain" description="PAS" evidence="4">
    <location>
        <begin position="3"/>
        <end position="78"/>
    </location>
</feature>
<gene>
    <name evidence="5" type="ORF">BK022_11270</name>
</gene>
<dbReference type="SUPFAM" id="SSF55785">
    <property type="entry name" value="PYP-like sensor domain (PAS domain)"/>
    <property type="match status" value="1"/>
</dbReference>
<dbReference type="PROSITE" id="PS50112">
    <property type="entry name" value="PAS"/>
    <property type="match status" value="1"/>
</dbReference>
<comment type="caution">
    <text evidence="5">The sequence shown here is derived from an EMBL/GenBank/DDBJ whole genome shotgun (WGS) entry which is preliminary data.</text>
</comment>
<protein>
    <submittedName>
        <fullName evidence="5">Histidine kinase</fullName>
    </submittedName>
</protein>
<evidence type="ECO:0000313" key="5">
    <source>
        <dbReference type="EMBL" id="OHV16577.1"/>
    </source>
</evidence>
<accession>A0A1S1P5X6</accession>
<keyword evidence="3" id="KW-0157">Chromophore</keyword>
<proteinExistence type="predicted"/>
<keyword evidence="5" id="KW-0418">Kinase</keyword>
<dbReference type="InterPro" id="IPR035965">
    <property type="entry name" value="PAS-like_dom_sf"/>
</dbReference>
<name>A0A1S1P5X6_METEX</name>
<keyword evidence="1" id="KW-0285">Flavoprotein</keyword>
<dbReference type="PANTHER" id="PTHR47429">
    <property type="entry name" value="PROTEIN TWIN LOV 1"/>
    <property type="match status" value="1"/>
</dbReference>